<evidence type="ECO:0000313" key="10">
    <source>
        <dbReference type="EMBL" id="VEL33282.1"/>
    </source>
</evidence>
<dbReference type="SUPFAM" id="SSF57667">
    <property type="entry name" value="beta-beta-alpha zinc fingers"/>
    <property type="match status" value="1"/>
</dbReference>
<evidence type="ECO:0000256" key="2">
    <source>
        <dbReference type="ARBA" id="ARBA00022723"/>
    </source>
</evidence>
<comment type="caution">
    <text evidence="10">The sequence shown here is derived from an EMBL/GenBank/DDBJ whole genome shotgun (WGS) entry which is preliminary data.</text>
</comment>
<dbReference type="OrthoDB" id="6508643at2759"/>
<keyword evidence="2" id="KW-0479">Metal-binding</keyword>
<keyword evidence="4 7" id="KW-0863">Zinc-finger</keyword>
<accession>A0A3S5BPG9</accession>
<reference evidence="10" key="1">
    <citation type="submission" date="2018-11" db="EMBL/GenBank/DDBJ databases">
        <authorList>
            <consortium name="Pathogen Informatics"/>
        </authorList>
    </citation>
    <scope>NUCLEOTIDE SEQUENCE</scope>
</reference>
<feature type="compositionally biased region" description="Pro residues" evidence="8">
    <location>
        <begin position="102"/>
        <end position="126"/>
    </location>
</feature>
<dbReference type="GO" id="GO:0009913">
    <property type="term" value="P:epidermal cell differentiation"/>
    <property type="evidence" value="ECO:0007669"/>
    <property type="project" value="TreeGrafter"/>
</dbReference>
<dbReference type="FunFam" id="3.30.160.60:FF:000452">
    <property type="entry name" value="Transcription factor Ovo-like 2"/>
    <property type="match status" value="1"/>
</dbReference>
<evidence type="ECO:0000313" key="11">
    <source>
        <dbReference type="Proteomes" id="UP000784294"/>
    </source>
</evidence>
<evidence type="ECO:0000256" key="3">
    <source>
        <dbReference type="ARBA" id="ARBA00022737"/>
    </source>
</evidence>
<comment type="subcellular location">
    <subcellularLocation>
        <location evidence="1">Nucleus</location>
    </subcellularLocation>
</comment>
<dbReference type="Proteomes" id="UP000784294">
    <property type="component" value="Unassembled WGS sequence"/>
</dbReference>
<dbReference type="InterPro" id="IPR036236">
    <property type="entry name" value="Znf_C2H2_sf"/>
</dbReference>
<evidence type="ECO:0000259" key="9">
    <source>
        <dbReference type="PROSITE" id="PS50157"/>
    </source>
</evidence>
<proteinExistence type="predicted"/>
<evidence type="ECO:0000256" key="4">
    <source>
        <dbReference type="ARBA" id="ARBA00022771"/>
    </source>
</evidence>
<feature type="region of interest" description="Disordered" evidence="8">
    <location>
        <begin position="100"/>
        <end position="133"/>
    </location>
</feature>
<feature type="domain" description="C2H2-type" evidence="9">
    <location>
        <begin position="35"/>
        <end position="63"/>
    </location>
</feature>
<gene>
    <name evidence="10" type="ORF">PXEA_LOCUS26722</name>
</gene>
<dbReference type="Gene3D" id="3.30.160.60">
    <property type="entry name" value="Classic Zinc Finger"/>
    <property type="match status" value="1"/>
</dbReference>
<evidence type="ECO:0000256" key="1">
    <source>
        <dbReference type="ARBA" id="ARBA00004123"/>
    </source>
</evidence>
<evidence type="ECO:0000256" key="6">
    <source>
        <dbReference type="ARBA" id="ARBA00023242"/>
    </source>
</evidence>
<dbReference type="InterPro" id="IPR027756">
    <property type="entry name" value="Ovo-like"/>
</dbReference>
<keyword evidence="6" id="KW-0539">Nucleus</keyword>
<keyword evidence="3" id="KW-0677">Repeat</keyword>
<organism evidence="10 11">
    <name type="scientific">Protopolystoma xenopodis</name>
    <dbReference type="NCBI Taxonomy" id="117903"/>
    <lineage>
        <taxon>Eukaryota</taxon>
        <taxon>Metazoa</taxon>
        <taxon>Spiralia</taxon>
        <taxon>Lophotrochozoa</taxon>
        <taxon>Platyhelminthes</taxon>
        <taxon>Monogenea</taxon>
        <taxon>Polyopisthocotylea</taxon>
        <taxon>Polystomatidea</taxon>
        <taxon>Polystomatidae</taxon>
        <taxon>Protopolystoma</taxon>
    </lineage>
</organism>
<dbReference type="GO" id="GO:0000978">
    <property type="term" value="F:RNA polymerase II cis-regulatory region sequence-specific DNA binding"/>
    <property type="evidence" value="ECO:0007669"/>
    <property type="project" value="TreeGrafter"/>
</dbReference>
<name>A0A3S5BPG9_9PLAT</name>
<dbReference type="PANTHER" id="PTHR10032">
    <property type="entry name" value="ZINC FINGER PROTEIN WITH KRAB AND SCAN DOMAINS"/>
    <property type="match status" value="1"/>
</dbReference>
<dbReference type="GO" id="GO:0008270">
    <property type="term" value="F:zinc ion binding"/>
    <property type="evidence" value="ECO:0007669"/>
    <property type="project" value="UniProtKB-KW"/>
</dbReference>
<dbReference type="GO" id="GO:0000981">
    <property type="term" value="F:DNA-binding transcription factor activity, RNA polymerase II-specific"/>
    <property type="evidence" value="ECO:0007669"/>
    <property type="project" value="TreeGrafter"/>
</dbReference>
<protein>
    <recommendedName>
        <fullName evidence="9">C2H2-type domain-containing protein</fullName>
    </recommendedName>
</protein>
<evidence type="ECO:0000256" key="7">
    <source>
        <dbReference type="PROSITE-ProRule" id="PRU00042"/>
    </source>
</evidence>
<dbReference type="PANTHER" id="PTHR10032:SF271">
    <property type="entry name" value="RH12261P-RELATED"/>
    <property type="match status" value="1"/>
</dbReference>
<dbReference type="PROSITE" id="PS00028">
    <property type="entry name" value="ZINC_FINGER_C2H2_1"/>
    <property type="match status" value="1"/>
</dbReference>
<keyword evidence="5" id="KW-0862">Zinc</keyword>
<dbReference type="SMART" id="SM00355">
    <property type="entry name" value="ZnF_C2H2"/>
    <property type="match status" value="2"/>
</dbReference>
<keyword evidence="11" id="KW-1185">Reference proteome</keyword>
<dbReference type="InterPro" id="IPR013087">
    <property type="entry name" value="Znf_C2H2_type"/>
</dbReference>
<dbReference type="PROSITE" id="PS50157">
    <property type="entry name" value="ZINC_FINGER_C2H2_2"/>
    <property type="match status" value="1"/>
</dbReference>
<evidence type="ECO:0000256" key="8">
    <source>
        <dbReference type="SAM" id="MobiDB-lite"/>
    </source>
</evidence>
<evidence type="ECO:0000256" key="5">
    <source>
        <dbReference type="ARBA" id="ARBA00022833"/>
    </source>
</evidence>
<dbReference type="EMBL" id="CAAALY010245506">
    <property type="protein sequence ID" value="VEL33282.1"/>
    <property type="molecule type" value="Genomic_DNA"/>
</dbReference>
<sequence length="328" mass="36489">MPTTMPAKRLGMYHVYGSTLEMIMQTTPGLGVRPYKCTDCGKAFTQRCSLESHSRKVHGRPLPYAYKERRAKLYICEECGFNTLEPDVFCAHTRTTHKLPISPAPPSSPPPSPSPSSPSLHLPPPNSASRCQLTSCSPTLPPSLPLPLPPALPLPLPRSSLPVLGVPGLMDNHYQTSLRHDVEPVNDNMEGCFALSSLRSRSSSGELGATSIFHCYRTPQFHEHMRSKRHNSKGFCPLHVGLDRQNTLESMSSISKHQQLLEEHSKPLSPVYPSQADKDCHLQSEPFLQYRQPLHSSQLPLPPTLLEHLALQQQLQKCLDTSDIPLYT</sequence>
<dbReference type="AlphaFoldDB" id="A0A3S5BPG9"/>
<dbReference type="GO" id="GO:0005634">
    <property type="term" value="C:nucleus"/>
    <property type="evidence" value="ECO:0007669"/>
    <property type="project" value="UniProtKB-SubCell"/>
</dbReference>